<name>A0A344J3V6_9GAMM</name>
<evidence type="ECO:0000313" key="4">
    <source>
        <dbReference type="EMBL" id="AXA83716.1"/>
    </source>
</evidence>
<dbReference type="KEGG" id="lue:DCD74_02515"/>
<keyword evidence="2" id="KW-0472">Membrane</keyword>
<evidence type="ECO:0000259" key="3">
    <source>
        <dbReference type="Pfam" id="PF20155"/>
    </source>
</evidence>
<protein>
    <recommendedName>
        <fullName evidence="3">Tape measure protein N-terminal domain-containing protein</fullName>
    </recommendedName>
</protein>
<gene>
    <name evidence="4" type="ORF">DCD74_02515</name>
</gene>
<evidence type="ECO:0000256" key="2">
    <source>
        <dbReference type="SAM" id="Phobius"/>
    </source>
</evidence>
<evidence type="ECO:0000313" key="5">
    <source>
        <dbReference type="Proteomes" id="UP000251842"/>
    </source>
</evidence>
<proteinExistence type="predicted"/>
<dbReference type="Pfam" id="PF20155">
    <property type="entry name" value="TMP_3"/>
    <property type="match status" value="1"/>
</dbReference>
<dbReference type="OrthoDB" id="6058417at2"/>
<feature type="coiled-coil region" evidence="1">
    <location>
        <begin position="617"/>
        <end position="644"/>
    </location>
</feature>
<feature type="transmembrane region" description="Helical" evidence="2">
    <location>
        <begin position="959"/>
        <end position="981"/>
    </location>
</feature>
<evidence type="ECO:0000256" key="1">
    <source>
        <dbReference type="SAM" id="Coils"/>
    </source>
</evidence>
<dbReference type="Proteomes" id="UP000251842">
    <property type="component" value="Chromosome"/>
</dbReference>
<accession>A0A344J3V6</accession>
<organism evidence="4 5">
    <name type="scientific">Solilutibacter oculi</name>
    <dbReference type="NCBI Taxonomy" id="2698682"/>
    <lineage>
        <taxon>Bacteria</taxon>
        <taxon>Pseudomonadati</taxon>
        <taxon>Pseudomonadota</taxon>
        <taxon>Gammaproteobacteria</taxon>
        <taxon>Lysobacterales</taxon>
        <taxon>Lysobacteraceae</taxon>
        <taxon>Solilutibacter</taxon>
    </lineage>
</organism>
<dbReference type="InterPro" id="IPR013491">
    <property type="entry name" value="Tape_meas_N"/>
</dbReference>
<dbReference type="RefSeq" id="WP_112925932.1">
    <property type="nucleotide sequence ID" value="NZ_CP029556.1"/>
</dbReference>
<dbReference type="EMBL" id="CP029556">
    <property type="protein sequence ID" value="AXA83716.1"/>
    <property type="molecule type" value="Genomic_DNA"/>
</dbReference>
<dbReference type="NCBIfam" id="TIGR02675">
    <property type="entry name" value="tape_meas_nterm"/>
    <property type="match status" value="1"/>
</dbReference>
<keyword evidence="2" id="KW-1133">Transmembrane helix</keyword>
<feature type="domain" description="Tape measure protein N-terminal" evidence="3">
    <location>
        <begin position="88"/>
        <end position="279"/>
    </location>
</feature>
<keyword evidence="5" id="KW-1185">Reference proteome</keyword>
<keyword evidence="2" id="KW-0812">Transmembrane</keyword>
<feature type="transmembrane region" description="Helical" evidence="2">
    <location>
        <begin position="396"/>
        <end position="416"/>
    </location>
</feature>
<keyword evidence="1" id="KW-0175">Coiled coil</keyword>
<feature type="transmembrane region" description="Helical" evidence="2">
    <location>
        <begin position="987"/>
        <end position="1009"/>
    </location>
</feature>
<reference evidence="5" key="1">
    <citation type="submission" date="2018-05" db="EMBL/GenBank/DDBJ databases">
        <title>Luteimonas pekinense sp. nov., isolated from human Meibomian gland secretions, Beijing, China.</title>
        <authorList>
            <person name="Wen T."/>
            <person name="Bai H."/>
            <person name="Lv H."/>
        </authorList>
    </citation>
    <scope>NUCLEOTIDE SEQUENCE [LARGE SCALE GENOMIC DNA]</scope>
    <source>
        <strain evidence="5">83-4</strain>
    </source>
</reference>
<feature type="coiled-coil region" evidence="1">
    <location>
        <begin position="449"/>
        <end position="479"/>
    </location>
</feature>
<sequence>MSEQTVTLRIVGENGQLVAAVRTSNAELGKLGAQARDTGNQAAAGARQVRGIGDAAQRTERQVNTLRGSLGGLKTMLAGVVGVQTIRQLAGMADSYSDIIGKLRQTAGSERELAQAKADTFRIAQQTYQQLDATVTLYSRAYGALKQYGVGQQQVAALTETVNRGLLVSRATAAESASAILQLSQAMGAGALRGEEFNAVNEAAPRLMQLLANSMGVTRGALKKLAEDGKLTVDVLLKAFTGPQAKKLAEEAAAVPLTMSRAWVQFKNEALKAIGEVDQAQGASAQIAAVIGGLAKNIDMLIKVGAALAVIYMGRVVGAFVAATAAAVKKTIATVAGAVAERRAAAAAVEAAQAQLRYAQVTGGAAAASTALAAAQGRLAAATAASRAAIAGLGSGMLAFVGGPVGAILIALGLVVGKLMAVKTAADAAYSSIGSVVENAAYARESMDRKALNQSNTELKETRSALLKERERLNSLQRQGGGINLFPKEGENFVVTPSEVRARLAKNARALATVDSQLESNWDKIFTNVLDIGLEKKPAELDIPTTDTKTPKPKKVKDDAKQRLEDMKNWREEAARAAATMEGPLKEAEVKRDQRLAELSDALGKGRIEQAAYNTLVKDAKRVYEEETEAARKANEEIKRRQGAPEKMLADMERERQLIGLTGREREIANEELRAEEELRRAIDDARDAGRKFSEQEVQDLENEARARGRALVVMREQTDLAERYREQWRGAITSVADAWGQWFANGFRNTKDFLSQTRDAFKRWIADMGAMFAKAQLGKWLQVDLGAGTGGWGSLVGGQGGGSGGWMEGLQRMFGAYQQARGNGGGFWQSVLGAITGRGGGSGFGGSAGTDNWGSMASMARQMAGLVGAVGGASRGSFGTLGAIGGADTFGTGNGAGGGGALGSLGQIGGVVLNKGTMSKFLTSSAAPWLGAAAGAYYGWQKGGDTPGKVMGAAAYGAVGYSAMVAGGAAVTAAAGGAAITGAAAAGLAAIPVVGWIALAAIAVDALSGGKLFGTKFKTQSAAQQFDFNSDGASGYNTRTDVRNQSLFRGRKWRTVTSGLDEETQKGLNEYFDGLQSSVSKAAAGLRVEMPDLISASFRREFDAKGNLQREFGTIAGRVYNEAQEAFSKRLVAENLLNVAKQVGAASEIETLADRYRGTPEAITEYATLMLAVQSDVKNATQLWTNTGPGSITAVTEALERMSRGAETLAETYQRVTDAARQYGEFMGGIDAELRTTGLNEWQRAALNIETQYRNQVKQANDLAKALGLSGARSEDLAKIELLRAKSMADLQKQMEAQRDALLRDFSLSDLSPLTDSQKLQESLSQLRKAVSEGDINTANSMAQSALGFGRNLYASGADYNALYGQVTGLLKSIAMPGLALEDGTTMGELAQILMDLPHRIAQEMFELAAGWRQDTAPVVVPPGPPIAAPLPAPPPVSGGPIGGDGGGGLYMPGDPDRGGRVERLLERLVELATDEATGTIRESVSGGVFVR</sequence>